<feature type="domain" description="ABM" evidence="1">
    <location>
        <begin position="1"/>
        <end position="64"/>
    </location>
</feature>
<dbReference type="Proteomes" id="UP000295357">
    <property type="component" value="Unassembled WGS sequence"/>
</dbReference>
<organism evidence="2 3">
    <name type="scientific">Roseateles asaccharophilus</name>
    <dbReference type="NCBI Taxonomy" id="582607"/>
    <lineage>
        <taxon>Bacteria</taxon>
        <taxon>Pseudomonadati</taxon>
        <taxon>Pseudomonadota</taxon>
        <taxon>Betaproteobacteria</taxon>
        <taxon>Burkholderiales</taxon>
        <taxon>Sphaerotilaceae</taxon>
        <taxon>Roseateles</taxon>
    </lineage>
</organism>
<evidence type="ECO:0000259" key="1">
    <source>
        <dbReference type="PROSITE" id="PS51725"/>
    </source>
</evidence>
<proteinExistence type="predicted"/>
<reference evidence="2 3" key="1">
    <citation type="submission" date="2019-03" db="EMBL/GenBank/DDBJ databases">
        <title>Genomic Encyclopedia of Type Strains, Phase IV (KMG-IV): sequencing the most valuable type-strain genomes for metagenomic binning, comparative biology and taxonomic classification.</title>
        <authorList>
            <person name="Goeker M."/>
        </authorList>
    </citation>
    <scope>NUCLEOTIDE SEQUENCE [LARGE SCALE GENOMIC DNA]</scope>
    <source>
        <strain evidence="2 3">DSM 25082</strain>
    </source>
</reference>
<accession>A0A4R6NB08</accession>
<dbReference type="Pfam" id="PF03992">
    <property type="entry name" value="ABM"/>
    <property type="match status" value="1"/>
</dbReference>
<dbReference type="InterPro" id="IPR011008">
    <property type="entry name" value="Dimeric_a/b-barrel"/>
</dbReference>
<dbReference type="PROSITE" id="PS51725">
    <property type="entry name" value="ABM"/>
    <property type="match status" value="1"/>
</dbReference>
<keyword evidence="2" id="KW-0560">Oxidoreductase</keyword>
<sequence>MPGYLGHELQKCLEHADHYMLLVRWASVEHHEVGFRKSPQYQQWRELLHHFYDPFPTVLHYTHVAGPGLSTPAATEAQRP</sequence>
<keyword evidence="3" id="KW-1185">Reference proteome</keyword>
<dbReference type="Gene3D" id="3.30.70.100">
    <property type="match status" value="1"/>
</dbReference>
<comment type="caution">
    <text evidence="2">The sequence shown here is derived from an EMBL/GenBank/DDBJ whole genome shotgun (WGS) entry which is preliminary data.</text>
</comment>
<keyword evidence="2" id="KW-0503">Monooxygenase</keyword>
<name>A0A4R6NB08_9BURK</name>
<gene>
    <name evidence="2" type="ORF">DFR39_101626</name>
</gene>
<dbReference type="GO" id="GO:0004497">
    <property type="term" value="F:monooxygenase activity"/>
    <property type="evidence" value="ECO:0007669"/>
    <property type="project" value="UniProtKB-KW"/>
</dbReference>
<dbReference type="EMBL" id="SNXE01000001">
    <property type="protein sequence ID" value="TDP13152.1"/>
    <property type="molecule type" value="Genomic_DNA"/>
</dbReference>
<evidence type="ECO:0000313" key="3">
    <source>
        <dbReference type="Proteomes" id="UP000295357"/>
    </source>
</evidence>
<protein>
    <submittedName>
        <fullName evidence="2">Antibiotic biosynthesis monooxygenase</fullName>
    </submittedName>
</protein>
<dbReference type="InterPro" id="IPR007138">
    <property type="entry name" value="ABM_dom"/>
</dbReference>
<dbReference type="SUPFAM" id="SSF54909">
    <property type="entry name" value="Dimeric alpha+beta barrel"/>
    <property type="match status" value="1"/>
</dbReference>
<dbReference type="AlphaFoldDB" id="A0A4R6NB08"/>
<evidence type="ECO:0000313" key="2">
    <source>
        <dbReference type="EMBL" id="TDP13152.1"/>
    </source>
</evidence>